<dbReference type="PANTHER" id="PTHR47048">
    <property type="entry name" value="PROTEIN SCAF11"/>
    <property type="match status" value="1"/>
</dbReference>
<dbReference type="EMBL" id="OW240912">
    <property type="protein sequence ID" value="CAH2219238.1"/>
    <property type="molecule type" value="Genomic_DNA"/>
</dbReference>
<feature type="compositionally biased region" description="Basic residues" evidence="2">
    <location>
        <begin position="351"/>
        <end position="367"/>
    </location>
</feature>
<feature type="compositionally biased region" description="Polar residues" evidence="2">
    <location>
        <begin position="2040"/>
        <end position="2054"/>
    </location>
</feature>
<feature type="compositionally biased region" description="Low complexity" evidence="2">
    <location>
        <begin position="2428"/>
        <end position="2441"/>
    </location>
</feature>
<feature type="compositionally biased region" description="Polar residues" evidence="2">
    <location>
        <begin position="1844"/>
        <end position="1854"/>
    </location>
</feature>
<evidence type="ECO:0000256" key="1">
    <source>
        <dbReference type="SAM" id="Coils"/>
    </source>
</evidence>
<feature type="coiled-coil region" evidence="1">
    <location>
        <begin position="2801"/>
        <end position="2843"/>
    </location>
</feature>
<protein>
    <submittedName>
        <fullName evidence="3">Uncharacterized protein</fullName>
    </submittedName>
</protein>
<feature type="compositionally biased region" description="Polar residues" evidence="2">
    <location>
        <begin position="2081"/>
        <end position="2098"/>
    </location>
</feature>
<feature type="compositionally biased region" description="Low complexity" evidence="2">
    <location>
        <begin position="2459"/>
        <end position="2470"/>
    </location>
</feature>
<feature type="compositionally biased region" description="Basic residues" evidence="2">
    <location>
        <begin position="2357"/>
        <end position="2384"/>
    </location>
</feature>
<feature type="compositionally biased region" description="Low complexity" evidence="2">
    <location>
        <begin position="525"/>
        <end position="539"/>
    </location>
</feature>
<name>A0AAD1QXY2_PELCU</name>
<dbReference type="Proteomes" id="UP001295444">
    <property type="component" value="Chromosome 01"/>
</dbReference>
<accession>A0AAD1QXY2</accession>
<feature type="compositionally biased region" description="Basic residues" evidence="2">
    <location>
        <begin position="332"/>
        <end position="343"/>
    </location>
</feature>
<feature type="compositionally biased region" description="Basic residues" evidence="2">
    <location>
        <begin position="2159"/>
        <end position="2299"/>
    </location>
</feature>
<evidence type="ECO:0000313" key="4">
    <source>
        <dbReference type="Proteomes" id="UP001295444"/>
    </source>
</evidence>
<feature type="region of interest" description="Disordered" evidence="2">
    <location>
        <begin position="320"/>
        <end position="859"/>
    </location>
</feature>
<feature type="compositionally biased region" description="Basic residues" evidence="2">
    <location>
        <begin position="806"/>
        <end position="830"/>
    </location>
</feature>
<feature type="compositionally biased region" description="Basic and acidic residues" evidence="2">
    <location>
        <begin position="1833"/>
        <end position="1843"/>
    </location>
</feature>
<proteinExistence type="predicted"/>
<dbReference type="PANTHER" id="PTHR47048:SF1">
    <property type="entry name" value="PROTEIN SCAF11"/>
    <property type="match status" value="1"/>
</dbReference>
<feature type="region of interest" description="Disordered" evidence="2">
    <location>
        <begin position="22"/>
        <end position="173"/>
    </location>
</feature>
<feature type="compositionally biased region" description="Low complexity" evidence="2">
    <location>
        <begin position="764"/>
        <end position="796"/>
    </location>
</feature>
<feature type="region of interest" description="Disordered" evidence="2">
    <location>
        <begin position="3259"/>
        <end position="3315"/>
    </location>
</feature>
<gene>
    <name evidence="3" type="ORF">PECUL_23A029355</name>
</gene>
<feature type="compositionally biased region" description="Polar residues" evidence="2">
    <location>
        <begin position="48"/>
        <end position="70"/>
    </location>
</feature>
<organism evidence="3 4">
    <name type="scientific">Pelobates cultripes</name>
    <name type="common">Western spadefoot toad</name>
    <dbReference type="NCBI Taxonomy" id="61616"/>
    <lineage>
        <taxon>Eukaryota</taxon>
        <taxon>Metazoa</taxon>
        <taxon>Chordata</taxon>
        <taxon>Craniata</taxon>
        <taxon>Vertebrata</taxon>
        <taxon>Euteleostomi</taxon>
        <taxon>Amphibia</taxon>
        <taxon>Batrachia</taxon>
        <taxon>Anura</taxon>
        <taxon>Pelobatoidea</taxon>
        <taxon>Pelobatidae</taxon>
        <taxon>Pelobates</taxon>
    </lineage>
</organism>
<evidence type="ECO:0000313" key="3">
    <source>
        <dbReference type="EMBL" id="CAH2219238.1"/>
    </source>
</evidence>
<feature type="compositionally biased region" description="Basic residues" evidence="2">
    <location>
        <begin position="2308"/>
        <end position="2348"/>
    </location>
</feature>
<feature type="region of interest" description="Disordered" evidence="2">
    <location>
        <begin position="3379"/>
        <end position="3414"/>
    </location>
</feature>
<reference evidence="3" key="1">
    <citation type="submission" date="2022-03" db="EMBL/GenBank/DDBJ databases">
        <authorList>
            <person name="Alioto T."/>
            <person name="Alioto T."/>
            <person name="Gomez Garrido J."/>
        </authorList>
    </citation>
    <scope>NUCLEOTIDE SEQUENCE</scope>
</reference>
<feature type="compositionally biased region" description="Basic residues" evidence="2">
    <location>
        <begin position="388"/>
        <end position="405"/>
    </location>
</feature>
<feature type="region of interest" description="Disordered" evidence="2">
    <location>
        <begin position="933"/>
        <end position="961"/>
    </location>
</feature>
<feature type="region of interest" description="Disordered" evidence="2">
    <location>
        <begin position="2459"/>
        <end position="2480"/>
    </location>
</feature>
<feature type="compositionally biased region" description="Basic residues" evidence="2">
    <location>
        <begin position="2393"/>
        <end position="2414"/>
    </location>
</feature>
<evidence type="ECO:0000256" key="2">
    <source>
        <dbReference type="SAM" id="MobiDB-lite"/>
    </source>
</evidence>
<feature type="region of interest" description="Disordered" evidence="2">
    <location>
        <begin position="2022"/>
        <end position="2443"/>
    </location>
</feature>
<feature type="region of interest" description="Disordered" evidence="2">
    <location>
        <begin position="1828"/>
        <end position="1854"/>
    </location>
</feature>
<feature type="compositionally biased region" description="Basic residues" evidence="2">
    <location>
        <begin position="574"/>
        <end position="762"/>
    </location>
</feature>
<dbReference type="GO" id="GO:0000245">
    <property type="term" value="P:spliceosomal complex assembly"/>
    <property type="evidence" value="ECO:0007669"/>
    <property type="project" value="TreeGrafter"/>
</dbReference>
<feature type="compositionally biased region" description="Basic residues" evidence="2">
    <location>
        <begin position="435"/>
        <end position="524"/>
    </location>
</feature>
<feature type="compositionally biased region" description="Polar residues" evidence="2">
    <location>
        <begin position="77"/>
        <end position="86"/>
    </location>
</feature>
<feature type="compositionally biased region" description="Basic and acidic residues" evidence="2">
    <location>
        <begin position="164"/>
        <end position="173"/>
    </location>
</feature>
<feature type="compositionally biased region" description="Polar residues" evidence="2">
    <location>
        <begin position="2127"/>
        <end position="2152"/>
    </location>
</feature>
<feature type="compositionally biased region" description="Basic residues" evidence="2">
    <location>
        <begin position="107"/>
        <end position="129"/>
    </location>
</feature>
<keyword evidence="4" id="KW-1185">Reference proteome</keyword>
<keyword evidence="1" id="KW-0175">Coiled coil</keyword>
<dbReference type="GO" id="GO:0003723">
    <property type="term" value="F:RNA binding"/>
    <property type="evidence" value="ECO:0007669"/>
    <property type="project" value="TreeGrafter"/>
</dbReference>
<sequence length="3624" mass="399250">MATNIEQIFRSFVVNKFKEIQEEKLSGENTEDSQNGELTEATEKTSEDNTICVQREGGQQSIQNVESMQSEPLDLEQPQTSALEENSSSKELKPAEVSSSDEVKKDASRKKSKKHKKHKSKKKKKKKKKEKNEKRSKSTSSNEDQENVNLEPKSLWKPAFSSPAKEDSVDLVSKTEIESGSDVVLGVPPIGTTQGTILDSVKETQTFAKVQVDIDSGFFGPKCPNEINYVNSEVQGLCEDSSKLITGHSDILKRLEENEIKSSVGISDETKLQSGLPSHIDTELTLIQPSSVQAEADVEMRDSNSNKLKRLDQTISLAVSKGLHHQSDKTKCGYRSRSKSVGKNKKDSKSRSRSKSLMRKHRSKSKSMVKEPKHPVGSKSPIVESSKQRRRSRSSSLERRKRSRSKSPDRTRQSRSSTPARYSKSPIRSWWSKSIRNRQRSRSISVRRRRSSTRSPAWRRRSRTRSPLRRRKSRSSSRRRKSRSKSTSRKRQSRSRSTSKRLRSKSFAKRRSRSTSDTRKRRSRSSSNAKRLNSRSQSAVRRRRSRSESPVKSRRSRSLSAAKRQKLQSGSLITKRRSCSTSASRRRRSRSTSVARRRRSRSKSATRRRRSRSVSAARRRRSQSMSATRKRRSRSMSATRGRRSRSMSATRRQRSRSTSTTRRRRRSRSTSATRRRRRTRSTSATRRGRRTRSTSATRRGRRSRSTSATRRGRRSRSTSATRRGRRSRSTSATRRGRRSRSTSATRRGRRSRSTSAARRQKSKSISARGRRSQSISAARRQRSSSSPTRKSSSRSRSAAERDRSKSRSRSVATKHKSRSRSGSHVGRKSRSQSVTKKESSISPVEKIADTPPFKMKSDDKIKIPEQSPILHSESANPCQHHAESPEKTDHSCHEMLAVHVDTCSLTILRPEFPHSQFKTVGKEQQTLCPQAKTPALQTHSPLEKQNRNEIPLTDSSRKPDLFKEKYNPLQTLNPQNSSKEEGVPCIDVQCEISKSEMEFVFQQPYAVTATGTTKTANQTKYNLEIGQIERQPFVKSDALSKKPLEFSLFSTHGSGDTSYAESKHSVLSEYDPSITSSVVNPTFSSTSEERSQFAVGQSTTLPIRTEFPIFIAQDIQQESSLLSHQAKPVLNVHHEFKEVSHLHSDVRLYEVESNIFSEPGLSARNTNVSVIIEDLQIKPAEQEGSYSSKLKEQSSFVVNTEAAVTESNSTVAQENLNCISDRRHAISNVSVHSKYPTTVPSKGFEPSDNKEQTQAYSAFKHKPVDAVILNQSNPQFREYGHPFTDSHASEISGGLLKQEIMAPVIKVDTVQDCTSSTRITSEQSNLIDKGNNLTIDHSEAAPIIGILNREATVLPVNTITTEQGSGDMPKFVKDVANIDPYISSTTAVEQRPFISSSSKLRNKKFTESSPCLHQTVLDNLGMNASSHGASEHQVDMSSATIEQRQPEFRTEQKSSYLECIVENVANLSPIKDALNIGLFKGNDPSLEWNIVPESHFEVPERKAYKVSAPKLRTGQDESESKVRTLQKAHTFTTTQSHDSLPIINTDLRSSQSLNVSECHTSQLPKHTKLKTLQVPAVTEVVITTDKELSSLERTLHTGQIGLLSTVSSKLFPCQDQNVAKHFENIAPTKRIDPQQQDISENKGINELHCGTTINVSHLYPDANKDIYVPFGSSKKDKQNCPVEHVNILEMKINCSDKKILETSKTENRLDTSNQENISELMESDGKGASLQNYESAQVCIATMTDHVEQRQTYMLPKQVPSSICVNKVNTSQAPSSTCADEVIISQSPEVMLNKSSTGLSLLDAESLEVEKFVKPMSSMKTNTIFNENATNVHQEKKSLETKHQSSTSESQSDIIGQTNTTAVCTTEVIPSVGHPFFEMLPKHDLKAEKQHIHTTGHSKHKLSKFEVDRLKSPELNKIKVLQPNPEADVKCEARKTSAALSSPLNFKFSRTFKPISISPIQVPSDSIVLSSLVPPNVAISSVREPEKLAESASESTKSGVQPSLHKILQEPSDSFATSLPEFRESGTKKASSVVPDSEQLRSCSPIVTRSSTRQMHPLAETEPLQSSALKSKTSHLESLDTPGTQLLETPVNSATSSGIDHLQPESHVPPEPSQSSTGIKHAFPHLSNATSKTGVKQRQYRSRSMAQESRSPSVDRGRASRSKSPQRKRRSRSKSLLRKRKSQSPTSRRRSRSKSVRRRRARSKSRGKRRHSRSKSKTRKKRSPSKSAGKRRHSHSKSTERKRRSKSTGRSKRVCSKSPIRRRPSRSRSSGRKKRSGSKLGRRKLSRSKSPVWRRRSRSKSVSSTSRSRSKSATWRHRSRSKSTIKKRHSRSSSKSTSPRRHSRRGHSLSRSLSRSSTRRHSSRSRGRWRRSRSLSTSRHRSRSTSRPPRSLSIKKQRSLSKSPNRKRRSRSQTKQKEKSPLTRNKSKSSSPPQKKVQSKSTAFKHSIGLKSLIQKQLSQAKLQSSSGKQPSKEQLPLPGLTVKTPLIIPQLPNSNRTNKTQLPATKLTTKAQLPMSSLSARPQLSLHNLTTEAQLQPDLSNEITPVAIPELAPGTQWPIPNMTTGTQWPVSDLTSGSQWTMPEMTTAAHWPVSDLSSGTQWPVTDIATGSQWAVSDLSAGSQWAVSNLAAGSQWAVPDLAAGSQWALSDLTASSQWAVTNLATGTQWAVPHLAAGTHWAIPNIPSAAQIPGSCLLSDTQASVPALVTETRVPVPALTTETQVTMNHLISETLSVENEQDAHALSEFNELATETPPTMNALTSVTQVDVNVLAVVDKQEDETHDAVSELRDETRATVDELAAETQAAVDELMAETKAAVNELAAETQAAVDELTAENHMAESEVNCETPATLDIVVSDSLTTMDVLAPETQATVNEQESETPHTVSKFDADAQVAFLDLTSQTIASESGIAKHLDCKLPFSEGTSCIEQYPFVQSSQPFELLLPSEQPDLSHNGLFTESPTINHHLQQPETAPSTENILFDTGPSLLLPNSPHAHLEEPMEPSTTPKPSIMAEQSGDLERCLKDIASADCLLPKQDNTLVLAHSACVNVSLINEHNACGKPLMTEVSADVLLHSNNESCVSPQQNILSDTSGYTRQSIFAEPSASSKSPVKAESCANPDHTMLVEPYVSPEHSVLAESFPLPNHPILIESYNRPCRPLLVEPYASPDHSIPSDVDESPDHAILEEPYARTEPTLFPEAYEKPVPSHSIEPYVNHDLSHPTEQCNNPLATDICASPCLPLVVEPYASPVRPILVEPYASPDSSPLTEHYGSPAHSPVAHRYSSPAHSPVDVHSASPANPPVDEPCAGPAQVEGSSPVHSLAPAQFVSSDSALLTASYSSFDHCLLADAHAQSRHSSTAEPCENTVPPVSAEPFVSAEHPKLDASSAVCGPQSEPHVSPKHNLVTGPHASPVSYTSPKPSSSSELCAFPTRPLSAEPCDFPLHPLSAEPCAIPPSPLSTEPCAIPPSPLSAEPGAIPPSPLSAEPCAVPPHPISAEPCAIPPRLLSAEPCASPPPPLSAEPCASPPQPLSAEPCASPLPPLSAEPCASPLPPLSAEPCASPLPPLSAEPCASPLPPLSAEPCASPLPPLSAEPCASPLPPLSAEPCASPLLPFQLNHVLALCSPFS</sequence>